<keyword evidence="10" id="KW-1185">Reference proteome</keyword>
<keyword evidence="2" id="KW-0813">Transport</keyword>
<dbReference type="PANTHER" id="PTHR43045">
    <property type="entry name" value="SHIKIMATE TRANSPORTER"/>
    <property type="match status" value="1"/>
</dbReference>
<keyword evidence="3" id="KW-1003">Cell membrane</keyword>
<dbReference type="Proteomes" id="UP000250434">
    <property type="component" value="Chromosome"/>
</dbReference>
<evidence type="ECO:0000256" key="7">
    <source>
        <dbReference type="SAM" id="Phobius"/>
    </source>
</evidence>
<comment type="subcellular location">
    <subcellularLocation>
        <location evidence="1">Cell membrane</location>
        <topology evidence="1">Multi-pass membrane protein</topology>
    </subcellularLocation>
</comment>
<evidence type="ECO:0000313" key="10">
    <source>
        <dbReference type="Proteomes" id="UP000250434"/>
    </source>
</evidence>
<evidence type="ECO:0000256" key="6">
    <source>
        <dbReference type="ARBA" id="ARBA00023136"/>
    </source>
</evidence>
<dbReference type="EMBL" id="CP015163">
    <property type="protein sequence ID" value="AXB42520.1"/>
    <property type="molecule type" value="Genomic_DNA"/>
</dbReference>
<evidence type="ECO:0000256" key="1">
    <source>
        <dbReference type="ARBA" id="ARBA00004651"/>
    </source>
</evidence>
<dbReference type="InterPro" id="IPR020846">
    <property type="entry name" value="MFS_dom"/>
</dbReference>
<reference evidence="9 10" key="1">
    <citation type="submission" date="2016-04" db="EMBL/GenBank/DDBJ databases">
        <title>Complete genome sequence and analysis of deep-sea sediment isolate, Amycolatopsis sp. WP1.</title>
        <authorList>
            <person name="Wang H."/>
            <person name="Chen S."/>
            <person name="Wu Q."/>
        </authorList>
    </citation>
    <scope>NUCLEOTIDE SEQUENCE [LARGE SCALE GENOMIC DNA]</scope>
    <source>
        <strain evidence="9 10">WP1</strain>
    </source>
</reference>
<dbReference type="GO" id="GO:0005886">
    <property type="term" value="C:plasma membrane"/>
    <property type="evidence" value="ECO:0007669"/>
    <property type="project" value="UniProtKB-SubCell"/>
</dbReference>
<evidence type="ECO:0000256" key="2">
    <source>
        <dbReference type="ARBA" id="ARBA00022448"/>
    </source>
</evidence>
<keyword evidence="6 7" id="KW-0472">Membrane</keyword>
<dbReference type="SUPFAM" id="SSF103473">
    <property type="entry name" value="MFS general substrate transporter"/>
    <property type="match status" value="1"/>
</dbReference>
<feature type="transmembrane region" description="Helical" evidence="7">
    <location>
        <begin position="281"/>
        <end position="302"/>
    </location>
</feature>
<feature type="transmembrane region" description="Helical" evidence="7">
    <location>
        <begin position="191"/>
        <end position="210"/>
    </location>
</feature>
<feature type="transmembrane region" description="Helical" evidence="7">
    <location>
        <begin position="335"/>
        <end position="359"/>
    </location>
</feature>
<evidence type="ECO:0000256" key="4">
    <source>
        <dbReference type="ARBA" id="ARBA00022692"/>
    </source>
</evidence>
<dbReference type="AlphaFoldDB" id="A0A344L396"/>
<dbReference type="KEGG" id="aab:A4R43_08255"/>
<dbReference type="RefSeq" id="WP_113691788.1">
    <property type="nucleotide sequence ID" value="NZ_CP015163.1"/>
</dbReference>
<gene>
    <name evidence="9" type="ORF">A4R43_08255</name>
</gene>
<sequence>MANDVPKAARLRPSAPRGVGPAVIIGSALEWFDFYLYASMAALVFGDVFFPGGDPAAATMAAVATFAVGFLARPLGGVVFGALGDRIGRKRVLSLTFLLMGVSSAGIGLLPTYEAVGIAAPILLVVLRLLQGLGAGAEFGGAIAVAYEHAAPGRRGRQGAWPALGVNLGLLLSSLTVAALTSTDKEFLNGFGWRIPFLLSFALIGVGVWVRRRLPETPEFEAVVRTGHRRAPLRELVRGNWRALLVVMVITIGYNGVSYIFKTFSLAYLTNYRDVPANVGALGISIASFFAIITVPIAGRLADRLSAKAVVLTGGVATVALAFPFFWLLDTGNPWLIWTGLVCATGIVVPAMLAAQGAFLAQQFPAEVRSSGLGTGREVGGAFAGGLAPLAALALVQSTPGHGSWAVSLLFVAGGLFIVLGTHHDQSRRRNRARAEAPVAVS</sequence>
<dbReference type="PANTHER" id="PTHR43045:SF1">
    <property type="entry name" value="SHIKIMATE TRANSPORTER"/>
    <property type="match status" value="1"/>
</dbReference>
<dbReference type="Gene3D" id="1.20.1250.20">
    <property type="entry name" value="MFS general substrate transporter like domains"/>
    <property type="match status" value="2"/>
</dbReference>
<keyword evidence="4 7" id="KW-0812">Transmembrane</keyword>
<dbReference type="Pfam" id="PF07690">
    <property type="entry name" value="MFS_1"/>
    <property type="match status" value="1"/>
</dbReference>
<feature type="transmembrane region" description="Helical" evidence="7">
    <location>
        <begin position="309"/>
        <end position="329"/>
    </location>
</feature>
<feature type="transmembrane region" description="Helical" evidence="7">
    <location>
        <begin position="57"/>
        <end position="80"/>
    </location>
</feature>
<feature type="transmembrane region" description="Helical" evidence="7">
    <location>
        <begin position="243"/>
        <end position="261"/>
    </location>
</feature>
<feature type="transmembrane region" description="Helical" evidence="7">
    <location>
        <begin position="92"/>
        <end position="110"/>
    </location>
</feature>
<dbReference type="InterPro" id="IPR036259">
    <property type="entry name" value="MFS_trans_sf"/>
</dbReference>
<accession>A0A344L396</accession>
<dbReference type="CDD" id="cd17369">
    <property type="entry name" value="MFS_ShiA_like"/>
    <property type="match status" value="1"/>
</dbReference>
<feature type="transmembrane region" description="Helical" evidence="7">
    <location>
        <begin position="379"/>
        <end position="397"/>
    </location>
</feature>
<dbReference type="GO" id="GO:0022857">
    <property type="term" value="F:transmembrane transporter activity"/>
    <property type="evidence" value="ECO:0007669"/>
    <property type="project" value="InterPro"/>
</dbReference>
<keyword evidence="5 7" id="KW-1133">Transmembrane helix</keyword>
<feature type="transmembrane region" description="Helical" evidence="7">
    <location>
        <begin position="159"/>
        <end position="179"/>
    </location>
</feature>
<organism evidence="9 10">
    <name type="scientific">Amycolatopsis albispora</name>
    <dbReference type="NCBI Taxonomy" id="1804986"/>
    <lineage>
        <taxon>Bacteria</taxon>
        <taxon>Bacillati</taxon>
        <taxon>Actinomycetota</taxon>
        <taxon>Actinomycetes</taxon>
        <taxon>Pseudonocardiales</taxon>
        <taxon>Pseudonocardiaceae</taxon>
        <taxon>Amycolatopsis</taxon>
    </lineage>
</organism>
<feature type="transmembrane region" description="Helical" evidence="7">
    <location>
        <begin position="403"/>
        <end position="422"/>
    </location>
</feature>
<name>A0A344L396_9PSEU</name>
<protein>
    <submittedName>
        <fullName evidence="9">MFS transporter</fullName>
    </submittedName>
</protein>
<dbReference type="PROSITE" id="PS50850">
    <property type="entry name" value="MFS"/>
    <property type="match status" value="1"/>
</dbReference>
<evidence type="ECO:0000259" key="8">
    <source>
        <dbReference type="PROSITE" id="PS50850"/>
    </source>
</evidence>
<proteinExistence type="predicted"/>
<dbReference type="OrthoDB" id="8953821at2"/>
<evidence type="ECO:0000256" key="5">
    <source>
        <dbReference type="ARBA" id="ARBA00022989"/>
    </source>
</evidence>
<feature type="transmembrane region" description="Helical" evidence="7">
    <location>
        <begin position="122"/>
        <end position="147"/>
    </location>
</feature>
<dbReference type="InterPro" id="IPR011701">
    <property type="entry name" value="MFS"/>
</dbReference>
<evidence type="ECO:0000313" key="9">
    <source>
        <dbReference type="EMBL" id="AXB42520.1"/>
    </source>
</evidence>
<feature type="transmembrane region" description="Helical" evidence="7">
    <location>
        <begin position="21"/>
        <end position="45"/>
    </location>
</feature>
<evidence type="ECO:0000256" key="3">
    <source>
        <dbReference type="ARBA" id="ARBA00022475"/>
    </source>
</evidence>
<feature type="domain" description="Major facilitator superfamily (MFS) profile" evidence="8">
    <location>
        <begin position="19"/>
        <end position="426"/>
    </location>
</feature>